<gene>
    <name evidence="1" type="ORF">E4L96_01260</name>
</gene>
<dbReference type="Proteomes" id="UP000298438">
    <property type="component" value="Unassembled WGS sequence"/>
</dbReference>
<dbReference type="RefSeq" id="WP_135205428.1">
    <property type="nucleotide sequence ID" value="NZ_SPVF01000015.1"/>
</dbReference>
<keyword evidence="2" id="KW-1185">Reference proteome</keyword>
<sequence>MTNKIYTSPVAAYVEFDTYRALETYLLDVRHPSNIHVVITLAVREWLANARRRAADAPSTNVRGYLWKNLFLPDGTRLRTEVAGTVWYATVQGDRLICDNEPTSPHRFANRFGQAGRNAWKTISLLFPYETQWRPAASCRAQQPNGLYG</sequence>
<dbReference type="AlphaFoldDB" id="A0A4Y9SSI8"/>
<dbReference type="EMBL" id="SPVF01000015">
    <property type="protein sequence ID" value="TFW29670.1"/>
    <property type="molecule type" value="Genomic_DNA"/>
</dbReference>
<evidence type="ECO:0008006" key="3">
    <source>
        <dbReference type="Google" id="ProtNLM"/>
    </source>
</evidence>
<dbReference type="OrthoDB" id="9151776at2"/>
<organism evidence="1 2">
    <name type="scientific">Zemynaea arenosa</name>
    <dbReference type="NCBI Taxonomy" id="2561931"/>
    <lineage>
        <taxon>Bacteria</taxon>
        <taxon>Pseudomonadati</taxon>
        <taxon>Pseudomonadota</taxon>
        <taxon>Betaproteobacteria</taxon>
        <taxon>Burkholderiales</taxon>
        <taxon>Oxalobacteraceae</taxon>
        <taxon>Telluria group</taxon>
        <taxon>Zemynaea</taxon>
    </lineage>
</organism>
<comment type="caution">
    <text evidence="1">The sequence shown here is derived from an EMBL/GenBank/DDBJ whole genome shotgun (WGS) entry which is preliminary data.</text>
</comment>
<evidence type="ECO:0000313" key="1">
    <source>
        <dbReference type="EMBL" id="TFW29670.1"/>
    </source>
</evidence>
<reference evidence="1 2" key="1">
    <citation type="submission" date="2019-03" db="EMBL/GenBank/DDBJ databases">
        <title>Draft Genome Sequence of Massilia arenosa sp. nov., a Novel Massilia Species Isolated from a Sandy-loam Maize Soil.</title>
        <authorList>
            <person name="Raths R."/>
            <person name="Peta V."/>
            <person name="Bucking H."/>
        </authorList>
    </citation>
    <scope>NUCLEOTIDE SEQUENCE [LARGE SCALE GENOMIC DNA]</scope>
    <source>
        <strain evidence="1 2">MC02</strain>
    </source>
</reference>
<evidence type="ECO:0000313" key="2">
    <source>
        <dbReference type="Proteomes" id="UP000298438"/>
    </source>
</evidence>
<name>A0A4Y9SSI8_9BURK</name>
<accession>A0A4Y9SSI8</accession>
<proteinExistence type="predicted"/>
<protein>
    <recommendedName>
        <fullName evidence="3">DUF2924 domain-containing protein</fullName>
    </recommendedName>
</protein>